<dbReference type="OrthoDB" id="9776599at2"/>
<feature type="domain" description="DUF5117" evidence="3">
    <location>
        <begin position="101"/>
        <end position="292"/>
    </location>
</feature>
<dbReference type="Proteomes" id="UP000221024">
    <property type="component" value="Unassembled WGS sequence"/>
</dbReference>
<evidence type="ECO:0000313" key="5">
    <source>
        <dbReference type="Proteomes" id="UP000221024"/>
    </source>
</evidence>
<evidence type="ECO:0000259" key="3">
    <source>
        <dbReference type="Pfam" id="PF17148"/>
    </source>
</evidence>
<dbReference type="EMBL" id="PDEP01000008">
    <property type="protein sequence ID" value="PEN06486.1"/>
    <property type="molecule type" value="Genomic_DNA"/>
</dbReference>
<feature type="domain" description="EcxA zinc-binding" evidence="2">
    <location>
        <begin position="469"/>
        <end position="784"/>
    </location>
</feature>
<reference evidence="4 5" key="1">
    <citation type="submission" date="2017-10" db="EMBL/GenBank/DDBJ databases">
        <title>Draft genome of Longimonas halophila.</title>
        <authorList>
            <person name="Goh K.M."/>
            <person name="Shamsir M.S."/>
            <person name="Lim S.W."/>
        </authorList>
    </citation>
    <scope>NUCLEOTIDE SEQUENCE [LARGE SCALE GENOMIC DNA]</scope>
    <source>
        <strain evidence="4 5">KCTC 42399</strain>
    </source>
</reference>
<dbReference type="SUPFAM" id="SSF55486">
    <property type="entry name" value="Metalloproteases ('zincins'), catalytic domain"/>
    <property type="match status" value="1"/>
</dbReference>
<evidence type="ECO:0000259" key="2">
    <source>
        <dbReference type="Pfam" id="PF16313"/>
    </source>
</evidence>
<dbReference type="Pfam" id="PF16313">
    <property type="entry name" value="DUF4953"/>
    <property type="match status" value="1"/>
</dbReference>
<gene>
    <name evidence="4" type="ORF">CRI93_09395</name>
</gene>
<proteinExistence type="predicted"/>
<protein>
    <recommendedName>
        <fullName evidence="6">DUF5117 domain-containing protein</fullName>
    </recommendedName>
</protein>
<evidence type="ECO:0008006" key="6">
    <source>
        <dbReference type="Google" id="ProtNLM"/>
    </source>
</evidence>
<dbReference type="InterPro" id="IPR034032">
    <property type="entry name" value="Zn_MMP-like_bac"/>
</dbReference>
<dbReference type="PROSITE" id="PS51257">
    <property type="entry name" value="PROKAR_LIPOPROTEIN"/>
    <property type="match status" value="1"/>
</dbReference>
<accession>A0A2H3NZP5</accession>
<dbReference type="InterPro" id="IPR024079">
    <property type="entry name" value="MetalloPept_cat_dom_sf"/>
</dbReference>
<evidence type="ECO:0000256" key="1">
    <source>
        <dbReference type="SAM" id="SignalP"/>
    </source>
</evidence>
<comment type="caution">
    <text evidence="4">The sequence shown here is derived from an EMBL/GenBank/DDBJ whole genome shotgun (WGS) entry which is preliminary data.</text>
</comment>
<feature type="chain" id="PRO_5013823603" description="DUF5117 domain-containing protein" evidence="1">
    <location>
        <begin position="25"/>
        <end position="861"/>
    </location>
</feature>
<dbReference type="InterPro" id="IPR032534">
    <property type="entry name" value="EcxA_zinc-bd"/>
</dbReference>
<dbReference type="GO" id="GO:0008237">
    <property type="term" value="F:metallopeptidase activity"/>
    <property type="evidence" value="ECO:0007669"/>
    <property type="project" value="InterPro"/>
</dbReference>
<keyword evidence="5" id="KW-1185">Reference proteome</keyword>
<dbReference type="InterPro" id="IPR033413">
    <property type="entry name" value="DUF5117"/>
</dbReference>
<dbReference type="Pfam" id="PF17148">
    <property type="entry name" value="DUF5117"/>
    <property type="match status" value="1"/>
</dbReference>
<feature type="signal peptide" evidence="1">
    <location>
        <begin position="1"/>
        <end position="24"/>
    </location>
</feature>
<organism evidence="4 5">
    <name type="scientific">Longimonas halophila</name>
    <dbReference type="NCBI Taxonomy" id="1469170"/>
    <lineage>
        <taxon>Bacteria</taxon>
        <taxon>Pseudomonadati</taxon>
        <taxon>Rhodothermota</taxon>
        <taxon>Rhodothermia</taxon>
        <taxon>Rhodothermales</taxon>
        <taxon>Salisaetaceae</taxon>
        <taxon>Longimonas</taxon>
    </lineage>
</organism>
<keyword evidence="1" id="KW-0732">Signal</keyword>
<dbReference type="PANTHER" id="PTHR38478:SF1">
    <property type="entry name" value="ZINC DEPENDENT METALLOPROTEASE DOMAIN LIPOPROTEIN"/>
    <property type="match status" value="1"/>
</dbReference>
<evidence type="ECO:0000313" key="4">
    <source>
        <dbReference type="EMBL" id="PEN06486.1"/>
    </source>
</evidence>
<dbReference type="PANTHER" id="PTHR38478">
    <property type="entry name" value="PEPTIDASE M1A AND M12B"/>
    <property type="match status" value="1"/>
</dbReference>
<sequence>MTVVYRFAALVALSALLLTGCAPRPVTDDSTEAASEPTSDIEEAVESAEELDGLFTLYRDTTDGSLQMLIREDQLDGEYVYFTFTEDGAPVAGHFRGQFRDNEVFRLKRYYDRIEFEQVNTSFYFDPDNALSRAAEANISPARLASQEIVAQDTTDGGRYLINADELFLSEALHQVKPTPSPGQPPTAFSLGGLNSSKTRYADVRNYPENTDFIVNYVYDNPQPLSGGGDAVTDARSVGITVQHSLIEMPDTDYTPRFDDPRVGYFMQQVDNQTSTSATPYRDLINRWHLEKEDPEAELSEPVEPIVWWIENTTPEEIRPTIREATLAWNEAFEAAGFENAIEVKVQPDSAEWDAGDIRYNVLRWTSSPTPPFGGYGPSFVNPHTGQILGSDIMLEFVYLTNRLRQQDLFDAAALPSWAQQSLAEMQAHAAESASANHAGCALGTTMQQNLLTGLQVLQAQNASEIEVTEYVEQGLYYLILHEVGHTLGLNHNMQAHNLLSPEELQDPEVIAEQGLIGSVMDYPAVHLTDDVDTQETFFIDRPGAYDTWAIEFGYDPDLNDENQMQAHLNRSTEPELAFGNDADDMRSPGKGIDPRVMINTISSDPVEYAEGRFDILSETMTELLDKYDESGDSYEPLRNAYLVLTGEMGSMVNSASRFIGGVYRERAMIDQPGATQPFTPVPRAEQEAALDLLRTHLFAPDAFDIPNEIYNHLQQQRRGFNFFGTTEDPKIHARALAMQRMVLAHILHPTVLTRMTDARLYGNEYPLAEYMDDLTMAIFEADADGDVNTFRQNLQVEYVQALASVLDEEENDSYDYVARSAALRSVQQINDMIDGKTGINAETEAHTAHLQHLIDEVLDA</sequence>
<dbReference type="Gene3D" id="3.40.390.10">
    <property type="entry name" value="Collagenase (Catalytic Domain)"/>
    <property type="match status" value="1"/>
</dbReference>
<name>A0A2H3NZP5_9BACT</name>
<dbReference type="AlphaFoldDB" id="A0A2H3NZP5"/>
<dbReference type="CDD" id="cd04276">
    <property type="entry name" value="ZnMc_MMP_like_2"/>
    <property type="match status" value="1"/>
</dbReference>
<dbReference type="RefSeq" id="WP_098062379.1">
    <property type="nucleotide sequence ID" value="NZ_PDEP01000008.1"/>
</dbReference>